<dbReference type="EMBL" id="SLWB01000001">
    <property type="protein sequence ID" value="TCN73009.1"/>
    <property type="molecule type" value="Genomic_DNA"/>
</dbReference>
<evidence type="ECO:0000256" key="1">
    <source>
        <dbReference type="SAM" id="SignalP"/>
    </source>
</evidence>
<comment type="caution">
    <text evidence="3">The sequence shown here is derived from an EMBL/GenBank/DDBJ whole genome shotgun (WGS) entry which is preliminary data.</text>
</comment>
<dbReference type="AlphaFoldDB" id="A0A4R2EUL9"/>
<gene>
    <name evidence="3" type="ORF">CLV25_101227</name>
</gene>
<keyword evidence="4" id="KW-1185">Reference proteome</keyword>
<evidence type="ECO:0000259" key="2">
    <source>
        <dbReference type="Pfam" id="PF12680"/>
    </source>
</evidence>
<proteinExistence type="predicted"/>
<accession>A0A4R2EUL9</accession>
<dbReference type="InterPro" id="IPR037401">
    <property type="entry name" value="SnoaL-like"/>
</dbReference>
<evidence type="ECO:0000313" key="3">
    <source>
        <dbReference type="EMBL" id="TCN73009.1"/>
    </source>
</evidence>
<dbReference type="Gene3D" id="3.10.450.50">
    <property type="match status" value="1"/>
</dbReference>
<protein>
    <submittedName>
        <fullName evidence="3">Uncharacterized protein (TIGR02246 family)</fullName>
    </submittedName>
</protein>
<dbReference type="SUPFAM" id="SSF54427">
    <property type="entry name" value="NTF2-like"/>
    <property type="match status" value="1"/>
</dbReference>
<dbReference type="Proteomes" id="UP000294830">
    <property type="component" value="Unassembled WGS sequence"/>
</dbReference>
<name>A0A4R2EUL9_9BACT</name>
<feature type="signal peptide" evidence="1">
    <location>
        <begin position="1"/>
        <end position="26"/>
    </location>
</feature>
<dbReference type="Pfam" id="PF12680">
    <property type="entry name" value="SnoaL_2"/>
    <property type="match status" value="1"/>
</dbReference>
<organism evidence="3 4">
    <name type="scientific">Acetobacteroides hydrogenigenes</name>
    <dbReference type="NCBI Taxonomy" id="979970"/>
    <lineage>
        <taxon>Bacteria</taxon>
        <taxon>Pseudomonadati</taxon>
        <taxon>Bacteroidota</taxon>
        <taxon>Bacteroidia</taxon>
        <taxon>Bacteroidales</taxon>
        <taxon>Rikenellaceae</taxon>
        <taxon>Acetobacteroides</taxon>
    </lineage>
</organism>
<dbReference type="OrthoDB" id="129343at2"/>
<sequence>MKKSVQHSFLLSLIFFLLLFSSCNQTKDTFDSKQFTEKFRQALNSHDAATLAKLYSEKATMIASGELKPTVGRKAIEEYYANLFRMVPDLKLEYITVISEGNQLCFEFYQEGTAVKSLAASSDHTPINISPKGHKIGIKGVCLMKVNTEGLAIEDKTYYDTAEFQKQIEGTN</sequence>
<keyword evidence="1" id="KW-0732">Signal</keyword>
<feature type="chain" id="PRO_5020411277" evidence="1">
    <location>
        <begin position="27"/>
        <end position="172"/>
    </location>
</feature>
<reference evidence="3 4" key="1">
    <citation type="submission" date="2019-03" db="EMBL/GenBank/DDBJ databases">
        <title>Genomic Encyclopedia of Archaeal and Bacterial Type Strains, Phase II (KMG-II): from individual species to whole genera.</title>
        <authorList>
            <person name="Goeker M."/>
        </authorList>
    </citation>
    <scope>NUCLEOTIDE SEQUENCE [LARGE SCALE GENOMIC DNA]</scope>
    <source>
        <strain evidence="3 4">RL-C</strain>
    </source>
</reference>
<dbReference type="PROSITE" id="PS51257">
    <property type="entry name" value="PROKAR_LIPOPROTEIN"/>
    <property type="match status" value="1"/>
</dbReference>
<evidence type="ECO:0000313" key="4">
    <source>
        <dbReference type="Proteomes" id="UP000294830"/>
    </source>
</evidence>
<dbReference type="RefSeq" id="WP_131837794.1">
    <property type="nucleotide sequence ID" value="NZ_SLWB01000001.1"/>
</dbReference>
<dbReference type="InterPro" id="IPR032710">
    <property type="entry name" value="NTF2-like_dom_sf"/>
</dbReference>
<feature type="domain" description="SnoaL-like" evidence="2">
    <location>
        <begin position="37"/>
        <end position="150"/>
    </location>
</feature>